<evidence type="ECO:0000313" key="2">
    <source>
        <dbReference type="EMBL" id="CAD8848686.1"/>
    </source>
</evidence>
<dbReference type="PANTHER" id="PTHR10605:SF56">
    <property type="entry name" value="BIFUNCTIONAL HEPARAN SULFATE N-DEACETYLASE_N-SULFOTRANSFERASE"/>
    <property type="match status" value="1"/>
</dbReference>
<dbReference type="InterPro" id="IPR037359">
    <property type="entry name" value="NST/OST"/>
</dbReference>
<evidence type="ECO:0000256" key="1">
    <source>
        <dbReference type="ARBA" id="ARBA00022679"/>
    </source>
</evidence>
<keyword evidence="1" id="KW-0808">Transferase</keyword>
<dbReference type="InterPro" id="IPR027417">
    <property type="entry name" value="P-loop_NTPase"/>
</dbReference>
<reference evidence="2" key="1">
    <citation type="submission" date="2021-01" db="EMBL/GenBank/DDBJ databases">
        <authorList>
            <person name="Corre E."/>
            <person name="Pelletier E."/>
            <person name="Niang G."/>
            <person name="Scheremetjew M."/>
            <person name="Finn R."/>
            <person name="Kale V."/>
            <person name="Holt S."/>
            <person name="Cochrane G."/>
            <person name="Meng A."/>
            <person name="Brown T."/>
            <person name="Cohen L."/>
        </authorList>
    </citation>
    <scope>NUCLEOTIDE SEQUENCE</scope>
</reference>
<dbReference type="GO" id="GO:0008146">
    <property type="term" value="F:sulfotransferase activity"/>
    <property type="evidence" value="ECO:0007669"/>
    <property type="project" value="InterPro"/>
</dbReference>
<accession>A0A7S1F6Z3</accession>
<gene>
    <name evidence="2" type="ORF">NSCI0253_LOCUS23036</name>
</gene>
<dbReference type="PANTHER" id="PTHR10605">
    <property type="entry name" value="HEPARAN SULFATE SULFOTRANSFERASE"/>
    <property type="match status" value="1"/>
</dbReference>
<sequence length="269" mass="30643">MWQAMLDSIEPRAAEIRTCSLALGHSSRRPSLVDCLYDKEKKRRTNQHTFERRLPGFLRRNIRSEAGVTNIFVYDAEGVHLNRTAMTPFGLRTPFHVKVRSELRMLRPCVETVGEGKEQTATLQVQGSCVAWGLNSNIELGGHVYRSLYSYQVEEWLKSFSANQLHIVSHSRLSNDGLRSVEGVCNFLGLPSFLDGRAMTSKELDNVIQKKFPTFKDEGWLINGVASYEQLSGPLRQEMHQFFAPFRRKFEEILKSSLGWSADDAANPF</sequence>
<protein>
    <submittedName>
        <fullName evidence="2">Uncharacterized protein</fullName>
    </submittedName>
</protein>
<dbReference type="AlphaFoldDB" id="A0A7S1F6Z3"/>
<dbReference type="EMBL" id="HBFQ01032760">
    <property type="protein sequence ID" value="CAD8848686.1"/>
    <property type="molecule type" value="Transcribed_RNA"/>
</dbReference>
<proteinExistence type="predicted"/>
<dbReference type="Gene3D" id="3.40.50.300">
    <property type="entry name" value="P-loop containing nucleotide triphosphate hydrolases"/>
    <property type="match status" value="1"/>
</dbReference>
<organism evidence="2">
    <name type="scientific">Noctiluca scintillans</name>
    <name type="common">Sea sparkle</name>
    <name type="synonym">Red tide dinoflagellate</name>
    <dbReference type="NCBI Taxonomy" id="2966"/>
    <lineage>
        <taxon>Eukaryota</taxon>
        <taxon>Sar</taxon>
        <taxon>Alveolata</taxon>
        <taxon>Dinophyceae</taxon>
        <taxon>Noctilucales</taxon>
        <taxon>Noctilucaceae</taxon>
        <taxon>Noctiluca</taxon>
    </lineage>
</organism>
<dbReference type="SUPFAM" id="SSF52540">
    <property type="entry name" value="P-loop containing nucleoside triphosphate hydrolases"/>
    <property type="match status" value="1"/>
</dbReference>
<name>A0A7S1F6Z3_NOCSC</name>